<protein>
    <submittedName>
        <fullName evidence="1">Uncharacterized protein</fullName>
    </submittedName>
</protein>
<name>A0A173UBM0_ANAHA</name>
<proteinExistence type="predicted"/>
<organism evidence="1 2">
    <name type="scientific">Anaerostipes hadrus</name>
    <dbReference type="NCBI Taxonomy" id="649756"/>
    <lineage>
        <taxon>Bacteria</taxon>
        <taxon>Bacillati</taxon>
        <taxon>Bacillota</taxon>
        <taxon>Clostridia</taxon>
        <taxon>Lachnospirales</taxon>
        <taxon>Lachnospiraceae</taxon>
        <taxon>Anaerostipes</taxon>
    </lineage>
</organism>
<dbReference type="EMBL" id="CYXT01000023">
    <property type="protein sequence ID" value="CUN10908.1"/>
    <property type="molecule type" value="Genomic_DNA"/>
</dbReference>
<reference evidence="1 2" key="1">
    <citation type="submission" date="2015-09" db="EMBL/GenBank/DDBJ databases">
        <authorList>
            <consortium name="Pathogen Informatics"/>
        </authorList>
    </citation>
    <scope>NUCLEOTIDE SEQUENCE [LARGE SCALE GENOMIC DNA]</scope>
    <source>
        <strain evidence="1 2">2789STDY5608868</strain>
    </source>
</reference>
<evidence type="ECO:0000313" key="2">
    <source>
        <dbReference type="Proteomes" id="UP000095598"/>
    </source>
</evidence>
<dbReference type="Proteomes" id="UP000095598">
    <property type="component" value="Unassembled WGS sequence"/>
</dbReference>
<dbReference type="AlphaFoldDB" id="A0A173UBM0"/>
<evidence type="ECO:0000313" key="1">
    <source>
        <dbReference type="EMBL" id="CUN10908.1"/>
    </source>
</evidence>
<accession>A0A173UBM0</accession>
<sequence length="303" mass="35628">MNHNLGVQLGQGQFIEIRKVSGAARSGSKFLSVSFFKKYFDGIQAGDYLYFTKLSKEKYMISKTPYSEMSYPKRILAQGKTTLKLFIDESDLLLGSYYSFFKRGERILMKKSTLKEIGMRKRSKRTSKSGLVKANQDAISIQKQDLPFFRGEHGYHVEIHQGTKLYMRITQIPVEDIHQDRLLKNLMNQDKEQDVFEYDAYCLVPKQQLTIPRMFLKKSNMRRGDHFTLKKVNEQTMLIIPKKQKDEIMDDYFDPFEKARKTVTINQEESSEIKSMQRIKDQTKLDLFGMLEEMRKINNNQFI</sequence>
<gene>
    <name evidence="1" type="ORF">ERS852425_02676</name>
</gene>
<dbReference type="RefSeq" id="WP_044925181.1">
    <property type="nucleotide sequence ID" value="NZ_CYXT01000023.1"/>
</dbReference>